<evidence type="ECO:0000313" key="5">
    <source>
        <dbReference type="EMBL" id="AKF07794.1"/>
    </source>
</evidence>
<evidence type="ECO:0000256" key="3">
    <source>
        <dbReference type="ARBA" id="ARBA00022840"/>
    </source>
</evidence>
<dbReference type="GO" id="GO:0005524">
    <property type="term" value="F:ATP binding"/>
    <property type="evidence" value="ECO:0007669"/>
    <property type="project" value="UniProtKB-KW"/>
</dbReference>
<proteinExistence type="predicted"/>
<dbReference type="RefSeq" id="WP_053235013.1">
    <property type="nucleotide sequence ID" value="NZ_CP011125.1"/>
</dbReference>
<dbReference type="SMART" id="SM00382">
    <property type="entry name" value="AAA"/>
    <property type="match status" value="1"/>
</dbReference>
<reference evidence="5 6" key="1">
    <citation type="submission" date="2015-03" db="EMBL/GenBank/DDBJ databases">
        <title>Genome assembly of Sandaracinus amylolyticus DSM 53668.</title>
        <authorList>
            <person name="Sharma G."/>
            <person name="Subramanian S."/>
        </authorList>
    </citation>
    <scope>NUCLEOTIDE SEQUENCE [LARGE SCALE GENOMIC DNA]</scope>
    <source>
        <strain evidence="5 6">DSM 53668</strain>
    </source>
</reference>
<feature type="domain" description="ABC transporter" evidence="4">
    <location>
        <begin position="4"/>
        <end position="240"/>
    </location>
</feature>
<dbReference type="STRING" id="927083.DB32_004943"/>
<dbReference type="Pfam" id="PF00005">
    <property type="entry name" value="ABC_tran"/>
    <property type="match status" value="1"/>
</dbReference>
<evidence type="ECO:0000313" key="6">
    <source>
        <dbReference type="Proteomes" id="UP000034883"/>
    </source>
</evidence>
<keyword evidence="2" id="KW-0547">Nucleotide-binding</keyword>
<keyword evidence="6" id="KW-1185">Reference proteome</keyword>
<dbReference type="KEGG" id="samy:DB32_004943"/>
<name>A0A0F6SFZ3_9BACT</name>
<keyword evidence="1" id="KW-0813">Transport</keyword>
<protein>
    <submittedName>
        <fullName evidence="5">Methionine ABC transporter ATP-binding protein</fullName>
    </submittedName>
</protein>
<dbReference type="GO" id="GO:0016887">
    <property type="term" value="F:ATP hydrolysis activity"/>
    <property type="evidence" value="ECO:0007669"/>
    <property type="project" value="InterPro"/>
</dbReference>
<accession>A0A0F6SFZ3</accession>
<evidence type="ECO:0000256" key="1">
    <source>
        <dbReference type="ARBA" id="ARBA00022448"/>
    </source>
</evidence>
<dbReference type="InterPro" id="IPR003439">
    <property type="entry name" value="ABC_transporter-like_ATP-bd"/>
</dbReference>
<dbReference type="Gene3D" id="3.40.50.300">
    <property type="entry name" value="P-loop containing nucleotide triphosphate hydrolases"/>
    <property type="match status" value="1"/>
</dbReference>
<dbReference type="SUPFAM" id="SSF52540">
    <property type="entry name" value="P-loop containing nucleoside triphosphate hydrolases"/>
    <property type="match status" value="1"/>
</dbReference>
<dbReference type="PROSITE" id="PS50893">
    <property type="entry name" value="ABC_TRANSPORTER_2"/>
    <property type="match status" value="1"/>
</dbReference>
<gene>
    <name evidence="5" type="ORF">DB32_004943</name>
</gene>
<evidence type="ECO:0000259" key="4">
    <source>
        <dbReference type="PROSITE" id="PS50893"/>
    </source>
</evidence>
<dbReference type="InterPro" id="IPR027417">
    <property type="entry name" value="P-loop_NTPase"/>
</dbReference>
<keyword evidence="3 5" id="KW-0067">ATP-binding</keyword>
<dbReference type="InterPro" id="IPR003593">
    <property type="entry name" value="AAA+_ATPase"/>
</dbReference>
<dbReference type="PROSITE" id="PS00211">
    <property type="entry name" value="ABC_TRANSPORTER_1"/>
    <property type="match status" value="1"/>
</dbReference>
<dbReference type="AlphaFoldDB" id="A0A0F6SFZ3"/>
<organism evidence="5 6">
    <name type="scientific">Sandaracinus amylolyticus</name>
    <dbReference type="NCBI Taxonomy" id="927083"/>
    <lineage>
        <taxon>Bacteria</taxon>
        <taxon>Pseudomonadati</taxon>
        <taxon>Myxococcota</taxon>
        <taxon>Polyangia</taxon>
        <taxon>Polyangiales</taxon>
        <taxon>Sandaracinaceae</taxon>
        <taxon>Sandaracinus</taxon>
    </lineage>
</organism>
<dbReference type="InterPro" id="IPR017871">
    <property type="entry name" value="ABC_transporter-like_CS"/>
</dbReference>
<dbReference type="PANTHER" id="PTHR43023:SF3">
    <property type="entry name" value="PROTEIN TRIGALACTOSYLDIACYLGLYCEROL 3, CHLOROPLASTIC"/>
    <property type="match status" value="1"/>
</dbReference>
<sequence length="255" mass="28181">MALIEIRGVRKAFGEHEVLRGIDLDVNAGELLTIIGGSATGKSLLLKIMMGLVPVDAGTITFDGREVTHLHERDWIEVRRRIGIQFQASALFDSLTVFDNVAYGLREQRLLPEPEIAQRVSESLAQVSLPGIEQMAPGDLSGGMRKRVGLARAIAMRPDVLLYDDPTEGLDPINVTRVNRLILALRDTLKITTVMVTHNMASAFTISDRLALLHEGRITDAAPPDVLRAKHEERLAPFVRAAEHAMRNRRESMAP</sequence>
<dbReference type="EMBL" id="CP011125">
    <property type="protein sequence ID" value="AKF07794.1"/>
    <property type="molecule type" value="Genomic_DNA"/>
</dbReference>
<evidence type="ECO:0000256" key="2">
    <source>
        <dbReference type="ARBA" id="ARBA00022741"/>
    </source>
</evidence>
<dbReference type="Proteomes" id="UP000034883">
    <property type="component" value="Chromosome"/>
</dbReference>
<dbReference type="PANTHER" id="PTHR43023">
    <property type="entry name" value="PROTEIN TRIGALACTOSYLDIACYLGLYCEROL 3, CHLOROPLASTIC"/>
    <property type="match status" value="1"/>
</dbReference>